<dbReference type="InterPro" id="IPR014729">
    <property type="entry name" value="Rossmann-like_a/b/a_fold"/>
</dbReference>
<evidence type="ECO:0000256" key="7">
    <source>
        <dbReference type="ARBA" id="ARBA00022840"/>
    </source>
</evidence>
<comment type="similarity">
    <text evidence="2 12">Belongs to the class-I aminoacyl-tRNA synthetase family. Glutamate--tRNA ligase type 1 subfamily.</text>
</comment>
<comment type="catalytic activity">
    <reaction evidence="10">
        <text>tRNA(Glu) + L-glutamate + ATP = L-glutamyl-tRNA(Gln) + AMP + diphosphate</text>
        <dbReference type="Rhea" id="RHEA:51156"/>
        <dbReference type="Rhea" id="RHEA-COMP:9663"/>
        <dbReference type="Rhea" id="RHEA-COMP:9684"/>
        <dbReference type="ChEBI" id="CHEBI:29985"/>
        <dbReference type="ChEBI" id="CHEBI:30616"/>
        <dbReference type="ChEBI" id="CHEBI:33019"/>
        <dbReference type="ChEBI" id="CHEBI:78442"/>
        <dbReference type="ChEBI" id="CHEBI:78520"/>
        <dbReference type="ChEBI" id="CHEBI:456215"/>
    </reaction>
</comment>
<dbReference type="InterPro" id="IPR004527">
    <property type="entry name" value="Glu-tRNA-ligase_bac/mito"/>
</dbReference>
<dbReference type="GO" id="GO:0004818">
    <property type="term" value="F:glutamate-tRNA ligase activity"/>
    <property type="evidence" value="ECO:0007669"/>
    <property type="project" value="UniProtKB-UniRule"/>
</dbReference>
<dbReference type="PRINTS" id="PR00987">
    <property type="entry name" value="TRNASYNTHGLU"/>
</dbReference>
<dbReference type="PANTHER" id="PTHR43311">
    <property type="entry name" value="GLUTAMATE--TRNA LIGASE"/>
    <property type="match status" value="1"/>
</dbReference>
<organism evidence="15">
    <name type="scientific">uncultured Sulfurovum sp</name>
    <dbReference type="NCBI Taxonomy" id="269237"/>
    <lineage>
        <taxon>Bacteria</taxon>
        <taxon>Pseudomonadati</taxon>
        <taxon>Campylobacterota</taxon>
        <taxon>Epsilonproteobacteria</taxon>
        <taxon>Campylobacterales</taxon>
        <taxon>Sulfurovaceae</taxon>
        <taxon>Sulfurovum</taxon>
        <taxon>environmental samples</taxon>
    </lineage>
</organism>
<dbReference type="GO" id="GO:0005524">
    <property type="term" value="F:ATP binding"/>
    <property type="evidence" value="ECO:0007669"/>
    <property type="project" value="UniProtKB-UniRule"/>
</dbReference>
<comment type="function">
    <text evidence="12">Catalyzes the attachment of glutamate to tRNA(Glu) in a two-step reaction: glutamate is first activated by ATP to form Glu-AMP and then transferred to the acceptor end of tRNA(Glu).</text>
</comment>
<keyword evidence="8 12" id="KW-0648">Protein biosynthesis</keyword>
<evidence type="ECO:0000256" key="1">
    <source>
        <dbReference type="ARBA" id="ARBA00004496"/>
    </source>
</evidence>
<dbReference type="SUPFAM" id="SSF48163">
    <property type="entry name" value="An anticodon-binding domain of class I aminoacyl-tRNA synthetases"/>
    <property type="match status" value="1"/>
</dbReference>
<evidence type="ECO:0000256" key="9">
    <source>
        <dbReference type="ARBA" id="ARBA00023146"/>
    </source>
</evidence>
<keyword evidence="6 12" id="KW-0547">Nucleotide-binding</keyword>
<evidence type="ECO:0000313" key="15">
    <source>
        <dbReference type="EMBL" id="CAA6812582.1"/>
    </source>
</evidence>
<dbReference type="Gene3D" id="1.10.10.350">
    <property type="match status" value="1"/>
</dbReference>
<evidence type="ECO:0000256" key="12">
    <source>
        <dbReference type="HAMAP-Rule" id="MF_00022"/>
    </source>
</evidence>
<proteinExistence type="inferred from homology"/>
<evidence type="ECO:0000256" key="6">
    <source>
        <dbReference type="ARBA" id="ARBA00022741"/>
    </source>
</evidence>
<dbReference type="Pfam" id="PF00749">
    <property type="entry name" value="tRNA-synt_1c"/>
    <property type="match status" value="1"/>
</dbReference>
<feature type="short sequence motif" description="'KMSKS' region" evidence="12">
    <location>
        <begin position="236"/>
        <end position="240"/>
    </location>
</feature>
<sequence>MTTTRFAPSPTGYLHIGGLRTSLFSWLWAKKNQGQFLLRIEDTDLARNSEEAVTAILKAFDWVGMAYDGEAIFQSKRFELYVDYVEQLLREGKAYKCYMSKEELTSLREEQMARGERTRYDGRYRDFTGTPPKGVEPVIRIKAPKEGNIVFHDGVKGKISIASSEVDDFVISRAGGVPTYNFVVAIDDALMGMTDVIRGDDHLYNTPKQIVVYEALGFALPNFYHVAMINNEQGKKLSKRDGATDVMAYKALGYLPEALLNFLVRLGWSHGDQEIFSMEEMITLFDPKNINKSSSNYNLDKLLWLNAHYIKNKPHDALAELLVEHGVDIRTHEKRDLILSATKERGKTLVELAEQVNLILNRPLQYDEKNAKKAFKGNASEILEAFSQMLQASNATTPMEYHTVIEKIVEAKEIGFGKIGQPLRVSLLGSMTGSGLDEIMAIIGTEETVLRIEKAIEFINA</sequence>
<dbReference type="InterPro" id="IPR020751">
    <property type="entry name" value="aa-tRNA-synth_I_codon-bd_sub2"/>
</dbReference>
<feature type="domain" description="Aminoacyl-tRNA synthetase class I anticodon-binding" evidence="14">
    <location>
        <begin position="318"/>
        <end position="456"/>
    </location>
</feature>
<feature type="binding site" evidence="12">
    <location>
        <position position="239"/>
    </location>
    <ligand>
        <name>ATP</name>
        <dbReference type="ChEBI" id="CHEBI:30616"/>
    </ligand>
</feature>
<reference evidence="15" key="1">
    <citation type="submission" date="2020-01" db="EMBL/GenBank/DDBJ databases">
        <authorList>
            <person name="Meier V. D."/>
            <person name="Meier V D."/>
        </authorList>
    </citation>
    <scope>NUCLEOTIDE SEQUENCE</scope>
    <source>
        <strain evidence="15">HLG_WM_MAG_05</strain>
    </source>
</reference>
<dbReference type="NCBIfam" id="TIGR00464">
    <property type="entry name" value="gltX_bact"/>
    <property type="match status" value="1"/>
</dbReference>
<feature type="short sequence motif" description="'HIGH' region" evidence="12">
    <location>
        <begin position="8"/>
        <end position="18"/>
    </location>
</feature>
<dbReference type="InterPro" id="IPR000924">
    <property type="entry name" value="Glu/Gln-tRNA-synth"/>
</dbReference>
<comment type="catalytic activity">
    <reaction evidence="12">
        <text>tRNA(Glu) + L-glutamate + ATP = L-glutamyl-tRNA(Glu) + AMP + diphosphate</text>
        <dbReference type="Rhea" id="RHEA:23540"/>
        <dbReference type="Rhea" id="RHEA-COMP:9663"/>
        <dbReference type="Rhea" id="RHEA-COMP:9680"/>
        <dbReference type="ChEBI" id="CHEBI:29985"/>
        <dbReference type="ChEBI" id="CHEBI:30616"/>
        <dbReference type="ChEBI" id="CHEBI:33019"/>
        <dbReference type="ChEBI" id="CHEBI:78442"/>
        <dbReference type="ChEBI" id="CHEBI:78520"/>
        <dbReference type="ChEBI" id="CHEBI:456215"/>
        <dbReference type="EC" id="6.1.1.17"/>
    </reaction>
</comment>
<dbReference type="GO" id="GO:0005829">
    <property type="term" value="C:cytosol"/>
    <property type="evidence" value="ECO:0007669"/>
    <property type="project" value="TreeGrafter"/>
</dbReference>
<evidence type="ECO:0000256" key="4">
    <source>
        <dbReference type="ARBA" id="ARBA00022490"/>
    </source>
</evidence>
<dbReference type="PANTHER" id="PTHR43311:SF2">
    <property type="entry name" value="GLUTAMATE--TRNA LIGASE, MITOCHONDRIAL-RELATED"/>
    <property type="match status" value="1"/>
</dbReference>
<dbReference type="InterPro" id="IPR049940">
    <property type="entry name" value="GluQ/Sye"/>
</dbReference>
<dbReference type="AlphaFoldDB" id="A0A6S6T1R8"/>
<protein>
    <recommendedName>
        <fullName evidence="12">Glutamate--tRNA ligase</fullName>
        <ecNumber evidence="12">6.1.1.17</ecNumber>
    </recommendedName>
    <alternativeName>
        <fullName evidence="12">Glutamyl-tRNA synthetase</fullName>
        <shortName evidence="12">GluRS</shortName>
    </alternativeName>
</protein>
<dbReference type="HAMAP" id="MF_00022">
    <property type="entry name" value="Glu_tRNA_synth_type1"/>
    <property type="match status" value="1"/>
</dbReference>
<dbReference type="InterPro" id="IPR045462">
    <property type="entry name" value="aa-tRNA-synth_I_cd-bd"/>
</dbReference>
<comment type="caution">
    <text evidence="12">Lacks conserved residue(s) required for the propagation of feature annotation.</text>
</comment>
<evidence type="ECO:0000256" key="2">
    <source>
        <dbReference type="ARBA" id="ARBA00007894"/>
    </source>
</evidence>
<keyword evidence="5 12" id="KW-0436">Ligase</keyword>
<evidence type="ECO:0000256" key="11">
    <source>
        <dbReference type="ARBA" id="ARBA00054667"/>
    </source>
</evidence>
<dbReference type="GO" id="GO:0008270">
    <property type="term" value="F:zinc ion binding"/>
    <property type="evidence" value="ECO:0007669"/>
    <property type="project" value="InterPro"/>
</dbReference>
<name>A0A6S6T1R8_9BACT</name>
<dbReference type="Pfam" id="PF19269">
    <property type="entry name" value="Anticodon_2"/>
    <property type="match status" value="1"/>
</dbReference>
<accession>A0A6S6T1R8</accession>
<evidence type="ECO:0000256" key="8">
    <source>
        <dbReference type="ARBA" id="ARBA00022917"/>
    </source>
</evidence>
<dbReference type="InterPro" id="IPR008925">
    <property type="entry name" value="aa_tRNA-synth_I_cd-bd_sf"/>
</dbReference>
<dbReference type="SUPFAM" id="SSF52374">
    <property type="entry name" value="Nucleotidylyl transferase"/>
    <property type="match status" value="1"/>
</dbReference>
<evidence type="ECO:0000259" key="14">
    <source>
        <dbReference type="Pfam" id="PF19269"/>
    </source>
</evidence>
<dbReference type="InterPro" id="IPR020058">
    <property type="entry name" value="Glu/Gln-tRNA-synth_Ib_cat-dom"/>
</dbReference>
<dbReference type="GO" id="GO:0000049">
    <property type="term" value="F:tRNA binding"/>
    <property type="evidence" value="ECO:0007669"/>
    <property type="project" value="InterPro"/>
</dbReference>
<dbReference type="FunFam" id="3.40.50.620:FF:000007">
    <property type="entry name" value="Glutamate--tRNA ligase"/>
    <property type="match status" value="1"/>
</dbReference>
<gene>
    <name evidence="12" type="primary">gltX</name>
    <name evidence="15" type="ORF">HELGO_WM15273</name>
</gene>
<dbReference type="EMBL" id="CACVAU010000040">
    <property type="protein sequence ID" value="CAA6812582.1"/>
    <property type="molecule type" value="Genomic_DNA"/>
</dbReference>
<comment type="subunit">
    <text evidence="3 12">Monomer.</text>
</comment>
<dbReference type="PROSITE" id="PS00178">
    <property type="entry name" value="AA_TRNA_LIGASE_I"/>
    <property type="match status" value="1"/>
</dbReference>
<comment type="subcellular location">
    <subcellularLocation>
        <location evidence="1 12">Cytoplasm</location>
    </subcellularLocation>
</comment>
<feature type="domain" description="Glutamyl/glutaminyl-tRNA synthetase class Ib catalytic" evidence="13">
    <location>
        <begin position="3"/>
        <end position="304"/>
    </location>
</feature>
<dbReference type="InterPro" id="IPR001412">
    <property type="entry name" value="aa-tRNA-synth_I_CS"/>
</dbReference>
<evidence type="ECO:0000256" key="5">
    <source>
        <dbReference type="ARBA" id="ARBA00022598"/>
    </source>
</evidence>
<dbReference type="InterPro" id="IPR033910">
    <property type="entry name" value="GluRS_core"/>
</dbReference>
<dbReference type="Gene3D" id="3.40.50.620">
    <property type="entry name" value="HUPs"/>
    <property type="match status" value="1"/>
</dbReference>
<evidence type="ECO:0000256" key="10">
    <source>
        <dbReference type="ARBA" id="ARBA00050184"/>
    </source>
</evidence>
<evidence type="ECO:0000256" key="3">
    <source>
        <dbReference type="ARBA" id="ARBA00011245"/>
    </source>
</evidence>
<comment type="function">
    <text evidence="11">Aminoacylates tRNA(Gln) with glutamate. Does not aminoacylate tRNA(Glu).</text>
</comment>
<dbReference type="EC" id="6.1.1.17" evidence="12"/>
<dbReference type="CDD" id="cd00808">
    <property type="entry name" value="GluRS_core"/>
    <property type="match status" value="1"/>
</dbReference>
<keyword evidence="4 12" id="KW-0963">Cytoplasm</keyword>
<keyword evidence="7 12" id="KW-0067">ATP-binding</keyword>
<dbReference type="GO" id="GO:0006424">
    <property type="term" value="P:glutamyl-tRNA aminoacylation"/>
    <property type="evidence" value="ECO:0007669"/>
    <property type="project" value="UniProtKB-UniRule"/>
</dbReference>
<evidence type="ECO:0000259" key="13">
    <source>
        <dbReference type="Pfam" id="PF00749"/>
    </source>
</evidence>
<keyword evidence="9 12" id="KW-0030">Aminoacyl-tRNA synthetase</keyword>